<feature type="repeat" description="ANK" evidence="1">
    <location>
        <begin position="737"/>
        <end position="771"/>
    </location>
</feature>
<dbReference type="Gene3D" id="1.25.40.20">
    <property type="entry name" value="Ankyrin repeat-containing domain"/>
    <property type="match status" value="5"/>
</dbReference>
<dbReference type="EMBL" id="HBNS01003593">
    <property type="protein sequence ID" value="CAE4583831.1"/>
    <property type="molecule type" value="Transcribed_RNA"/>
</dbReference>
<dbReference type="Pfam" id="PF12796">
    <property type="entry name" value="Ank_2"/>
    <property type="match status" value="1"/>
</dbReference>
<reference evidence="4" key="1">
    <citation type="submission" date="2021-01" db="EMBL/GenBank/DDBJ databases">
        <authorList>
            <person name="Corre E."/>
            <person name="Pelletier E."/>
            <person name="Niang G."/>
            <person name="Scheremetjew M."/>
            <person name="Finn R."/>
            <person name="Kale V."/>
            <person name="Holt S."/>
            <person name="Cochrane G."/>
            <person name="Meng A."/>
            <person name="Brown T."/>
            <person name="Cohen L."/>
        </authorList>
    </citation>
    <scope>NUCLEOTIDE SEQUENCE</scope>
    <source>
        <strain evidence="4">GSO104</strain>
    </source>
</reference>
<dbReference type="PROSITE" id="PS50297">
    <property type="entry name" value="ANK_REP_REGION"/>
    <property type="match status" value="2"/>
</dbReference>
<dbReference type="PANTHER" id="PTHR24121:SF23">
    <property type="entry name" value="NO MECHANORECEPTOR POTENTIAL C, ISOFORM H"/>
    <property type="match status" value="1"/>
</dbReference>
<gene>
    <name evidence="3" type="ORF">DBRI00130_LOCUS2909</name>
    <name evidence="4" type="ORF">DBRI00130_LOCUS2910</name>
    <name evidence="5" type="ORF">DBRI00130_LOCUS2911</name>
</gene>
<feature type="repeat" description="ANK" evidence="1">
    <location>
        <begin position="853"/>
        <end position="887"/>
    </location>
</feature>
<dbReference type="PANTHER" id="PTHR24121">
    <property type="entry name" value="NO MECHANORECEPTOR POTENTIAL C, ISOFORM D-RELATED"/>
    <property type="match status" value="1"/>
</dbReference>
<evidence type="ECO:0000313" key="3">
    <source>
        <dbReference type="EMBL" id="CAE4583828.1"/>
    </source>
</evidence>
<dbReference type="EMBL" id="HBNS01003592">
    <property type="protein sequence ID" value="CAE4583830.1"/>
    <property type="molecule type" value="Transcribed_RNA"/>
</dbReference>
<dbReference type="InterPro" id="IPR002110">
    <property type="entry name" value="Ankyrin_rpt"/>
</dbReference>
<feature type="region of interest" description="Disordered" evidence="2">
    <location>
        <begin position="671"/>
        <end position="705"/>
    </location>
</feature>
<evidence type="ECO:0000313" key="5">
    <source>
        <dbReference type="EMBL" id="CAE4583831.1"/>
    </source>
</evidence>
<dbReference type="Pfam" id="PF00023">
    <property type="entry name" value="Ank"/>
    <property type="match status" value="1"/>
</dbReference>
<evidence type="ECO:0000256" key="1">
    <source>
        <dbReference type="PROSITE-ProRule" id="PRU00023"/>
    </source>
</evidence>
<dbReference type="SUPFAM" id="SSF48403">
    <property type="entry name" value="Ankyrin repeat"/>
    <property type="match status" value="2"/>
</dbReference>
<dbReference type="InterPro" id="IPR036770">
    <property type="entry name" value="Ankyrin_rpt-contain_sf"/>
</dbReference>
<dbReference type="SMART" id="SM00248">
    <property type="entry name" value="ANK"/>
    <property type="match status" value="10"/>
</dbReference>
<name>A0A6V2AXF4_9STRA</name>
<dbReference type="PROSITE" id="PS50088">
    <property type="entry name" value="ANK_REPEAT"/>
    <property type="match status" value="2"/>
</dbReference>
<evidence type="ECO:0000313" key="4">
    <source>
        <dbReference type="EMBL" id="CAE4583830.1"/>
    </source>
</evidence>
<accession>A0A6V2AXF4</accession>
<protein>
    <submittedName>
        <fullName evidence="4">Uncharacterized protein</fullName>
    </submittedName>
</protein>
<proteinExistence type="predicted"/>
<organism evidence="4">
    <name type="scientific">Ditylum brightwellii</name>
    <dbReference type="NCBI Taxonomy" id="49249"/>
    <lineage>
        <taxon>Eukaryota</taxon>
        <taxon>Sar</taxon>
        <taxon>Stramenopiles</taxon>
        <taxon>Ochrophyta</taxon>
        <taxon>Bacillariophyta</taxon>
        <taxon>Mediophyceae</taxon>
        <taxon>Lithodesmiophycidae</taxon>
        <taxon>Lithodesmiales</taxon>
        <taxon>Lithodesmiaceae</taxon>
        <taxon>Ditylum</taxon>
    </lineage>
</organism>
<dbReference type="EMBL" id="HBNS01003591">
    <property type="protein sequence ID" value="CAE4583828.1"/>
    <property type="molecule type" value="Transcribed_RNA"/>
</dbReference>
<feature type="compositionally biased region" description="Basic and acidic residues" evidence="2">
    <location>
        <begin position="692"/>
        <end position="702"/>
    </location>
</feature>
<evidence type="ECO:0000256" key="2">
    <source>
        <dbReference type="SAM" id="MobiDB-lite"/>
    </source>
</evidence>
<keyword evidence="1" id="KW-0040">ANK repeat</keyword>
<sequence>MSGVDYVDTNTNRAAIAAGYNANADMVVALAVTSDEDDDGNDDIDIYNSTRITTASAEGTATNHIVTAEVVFAADAIETATALAITTSDFSDHSDNISEENGSAGINYDQYSEHIIASCCIAEEQEYDSAMMTTATAHHAEENYISPYLFDLIRQGGSIDNSNNEQNANHHNYQQQQMWWIDEIIKICRYHPEQTWYISPHTQTKRTPLHEVCLLFSTVYNILPSYVILQMLNANPNAACQVDGSGNTPLHLLFAPSCSNTNLVEQTVQNQKEEEIVQIITSFIQTARVFGVDVTRITNDDGCTPLHILCENCDDIATTPAIVSLLLSSTMNNGINSENDVACLCDRRGFTPLARFSLTISSKRRRQRQQQDALATNTTDEDISEITHLLLQQNPRALCKQDEDGCTPIFYPAMYAYPLLVLIFLKFEDDNNIIDCRDNGSTNHSNDESFFLSIKNNAGYNILHAACKYRLDDDEKELQEYLQLLRLLVRASPPSSLIQVEKYKKQTPLHILCDVGILIPESVSILLSLPFQNHQHDAKLTQGNDEASFTTMAEAAASMLDSSGYTPLHLACRRSPSPSLQNNIFGATLNPQVIHLLLAANPNAPLILSKTHGEDTPLHLASEHGSGASLYAILQLLIGSYPQALKIQNAYGYTPLHCAARANFFTSNGTSAAVTSDRRQQNEEGGGGGRCNRHDGSDKSNVNHEMGNALGMKECDADIIQLLMNEYPDALWMKTNGGETPLHLACHNSNIRLDLVRVLLEGPSDIYEINGQNDDKVGIFEFGTVHSGKEIACGYTGYHSRQKRKTCKMDMTAMVNKVGNTPLHEACFRRSSVQLIQLLAMSHPQWITQRNNVGCTPLHLAVKSGVKSLDILRALLDEGVARPLSSSSSFPVVASIADDSLHLPLHSICHGESSTDAIRFLLELCPGALFAKTIRGDTPLHLAVFRDVPIDTMRLLVHRSRQMYEDTQEERKTDKETKIEETSPLLWKNCDGRTVLDVLMDRYRRHRRRFGEVGLDSIREKALLVIGSIGYDASGCNFSNDSLKRGVVTKEKKAKTSSHMPHPPSHPPILHAALSVGLRSDHDVVDDHFLRSVMKLYPEQFRVQDEWGNYPLHIEAGLDVVQNSSHSENKCMIFFNDGKEEEDDSGVLVPSGSAGAQMRRSLQYQKQQQQIQQQQSKEAVNSAIFYRAERANLLGKILEAFPDAASKQNLAGEFPLSILASSGRSWSGQGGVRSVLASYPPASCWDRGLPDLLFPRILSKIGQDNDRKTLIWVLKSKPDLMKYGV</sequence>